<protein>
    <submittedName>
        <fullName evidence="1">NAD dependent epimerase dehydratase</fullName>
    </submittedName>
</protein>
<dbReference type="Proteomes" id="UP000554235">
    <property type="component" value="Unassembled WGS sequence"/>
</dbReference>
<reference evidence="1 2" key="1">
    <citation type="submission" date="2020-01" db="EMBL/GenBank/DDBJ databases">
        <title>Identification and distribution of gene clusters putatively required for synthesis of sphingolipid metabolism inhibitors in phylogenetically diverse species of the filamentous fungus Fusarium.</title>
        <authorList>
            <person name="Kim H.-S."/>
            <person name="Busman M."/>
            <person name="Brown D.W."/>
            <person name="Divon H."/>
            <person name="Uhlig S."/>
            <person name="Proctor R.H."/>
        </authorList>
    </citation>
    <scope>NUCLEOTIDE SEQUENCE [LARGE SCALE GENOMIC DNA]</scope>
    <source>
        <strain evidence="1 2">NRRL 20459</strain>
    </source>
</reference>
<sequence length="135" mass="14468">MAGLHSTASLLWNLVDAPEVPPLDFAGVIDVRDAALMVVAAIDKPEASGKRFLLAAHFDWQSAADAVRQGLPEEARMRIPLGKPGSGKEEALKNLYTVDGSKAVEALGVKYRPLGETVNDTLKQFLGVEARERSG</sequence>
<dbReference type="OrthoDB" id="2735536at2759"/>
<proteinExistence type="predicted"/>
<dbReference type="SUPFAM" id="SSF51735">
    <property type="entry name" value="NAD(P)-binding Rossmann-fold domains"/>
    <property type="match status" value="1"/>
</dbReference>
<evidence type="ECO:0000313" key="2">
    <source>
        <dbReference type="Proteomes" id="UP000554235"/>
    </source>
</evidence>
<dbReference type="Gene3D" id="3.40.50.720">
    <property type="entry name" value="NAD(P)-binding Rossmann-like Domain"/>
    <property type="match status" value="1"/>
</dbReference>
<evidence type="ECO:0000313" key="1">
    <source>
        <dbReference type="EMBL" id="KAF4459660.1"/>
    </source>
</evidence>
<organism evidence="1 2">
    <name type="scientific">Fusarium albosuccineum</name>
    <dbReference type="NCBI Taxonomy" id="1237068"/>
    <lineage>
        <taxon>Eukaryota</taxon>
        <taxon>Fungi</taxon>
        <taxon>Dikarya</taxon>
        <taxon>Ascomycota</taxon>
        <taxon>Pezizomycotina</taxon>
        <taxon>Sordariomycetes</taxon>
        <taxon>Hypocreomycetidae</taxon>
        <taxon>Hypocreales</taxon>
        <taxon>Nectriaceae</taxon>
        <taxon>Fusarium</taxon>
        <taxon>Fusarium decemcellulare species complex</taxon>
    </lineage>
</organism>
<dbReference type="EMBL" id="JAADYS010002119">
    <property type="protein sequence ID" value="KAF4459660.1"/>
    <property type="molecule type" value="Genomic_DNA"/>
</dbReference>
<name>A0A8H4P590_9HYPO</name>
<accession>A0A8H4P590</accession>
<dbReference type="InterPro" id="IPR036291">
    <property type="entry name" value="NAD(P)-bd_dom_sf"/>
</dbReference>
<comment type="caution">
    <text evidence="1">The sequence shown here is derived from an EMBL/GenBank/DDBJ whole genome shotgun (WGS) entry which is preliminary data.</text>
</comment>
<keyword evidence="2" id="KW-1185">Reference proteome</keyword>
<gene>
    <name evidence="1" type="ORF">FALBO_13574</name>
</gene>
<dbReference type="AlphaFoldDB" id="A0A8H4P590"/>